<gene>
    <name evidence="1" type="ORF">I0K15_07570</name>
</gene>
<sequence>MAECPKFVAGGSPWSFSAFKPEAAIGFAVGNPMNLAMVIGVYAAIYRELDVAFDFSGLQGAYDALYQVTDANVLGAAFE</sequence>
<dbReference type="Proteomes" id="UP000594800">
    <property type="component" value="Chromosome"/>
</dbReference>
<organism evidence="1 2">
    <name type="scientific">Pontivivens ytuae</name>
    <dbReference type="NCBI Taxonomy" id="2789856"/>
    <lineage>
        <taxon>Bacteria</taxon>
        <taxon>Pseudomonadati</taxon>
        <taxon>Pseudomonadota</taxon>
        <taxon>Alphaproteobacteria</taxon>
        <taxon>Rhodobacterales</taxon>
        <taxon>Paracoccaceae</taxon>
        <taxon>Pontivivens</taxon>
    </lineage>
</organism>
<dbReference type="EMBL" id="CP064942">
    <property type="protein sequence ID" value="QPH55582.1"/>
    <property type="molecule type" value="Genomic_DNA"/>
</dbReference>
<evidence type="ECO:0000313" key="1">
    <source>
        <dbReference type="EMBL" id="QPH55582.1"/>
    </source>
</evidence>
<proteinExistence type="predicted"/>
<name>A0A7S9QEM7_9RHOB</name>
<dbReference type="Gene3D" id="3.40.50.720">
    <property type="entry name" value="NAD(P)-binding Rossmann-like Domain"/>
    <property type="match status" value="1"/>
</dbReference>
<protein>
    <submittedName>
        <fullName evidence="1">Uncharacterized protein</fullName>
    </submittedName>
</protein>
<evidence type="ECO:0000313" key="2">
    <source>
        <dbReference type="Proteomes" id="UP000594800"/>
    </source>
</evidence>
<accession>A0A7S9QEM7</accession>
<dbReference type="KEGG" id="poz:I0K15_07570"/>
<keyword evidence="2" id="KW-1185">Reference proteome</keyword>
<dbReference type="AlphaFoldDB" id="A0A7S9QEM7"/>
<dbReference type="RefSeq" id="WP_196104844.1">
    <property type="nucleotide sequence ID" value="NZ_CP064942.1"/>
</dbReference>
<reference evidence="1 2" key="1">
    <citation type="submission" date="2020-11" db="EMBL/GenBank/DDBJ databases">
        <title>Description of Pontivivens ytuae sp. nov. isolated from deep sea sediment of Mariana Trench.</title>
        <authorList>
            <person name="Wang Z."/>
            <person name="Sun Q.-L."/>
            <person name="Xu X.-D."/>
            <person name="Tang Y.-Z."/>
            <person name="Zhang J."/>
        </authorList>
    </citation>
    <scope>NUCLEOTIDE SEQUENCE [LARGE SCALE GENOMIC DNA]</scope>
    <source>
        <strain evidence="1 2">MT2928</strain>
    </source>
</reference>